<evidence type="ECO:0000313" key="2">
    <source>
        <dbReference type="Proteomes" id="UP000790377"/>
    </source>
</evidence>
<gene>
    <name evidence="1" type="ORF">BJ138DRAFT_1146680</name>
</gene>
<name>A0ACB8AIG2_9AGAM</name>
<keyword evidence="2" id="KW-1185">Reference proteome</keyword>
<comment type="caution">
    <text evidence="1">The sequence shown here is derived from an EMBL/GenBank/DDBJ whole genome shotgun (WGS) entry which is preliminary data.</text>
</comment>
<accession>A0ACB8AIG2</accession>
<evidence type="ECO:0000313" key="1">
    <source>
        <dbReference type="EMBL" id="KAH7913149.1"/>
    </source>
</evidence>
<dbReference type="Proteomes" id="UP000790377">
    <property type="component" value="Unassembled WGS sequence"/>
</dbReference>
<dbReference type="EMBL" id="MU267636">
    <property type="protein sequence ID" value="KAH7913149.1"/>
    <property type="molecule type" value="Genomic_DNA"/>
</dbReference>
<sequence>MFSQTRARERGATSDGEARQPLLTSSQEDITAEDPSNVIFSARDDEGDSDGILVESPYRSPNSGRAENTVRFQEEVQVIGPPLRSTLQSREAEYELDSDDFDDTTLADIERQQRRRSPRTGRRRERIIPLLSGLIDSAARRTPDTTIPMYDEDLPASGRIENFDLHELAAKQWSGGGMLDSVANMANSILGAGIIGLPYAVSQAGFVLGVLLLVILCGVTDWTIRLVVINAKLSGRNSYIEIMNSCFGSSGRAAVSFFQFSFAFGGMCAFGIIIGDTIPHVVRSLFPTLYKIPILSAFTNRKFIIILCTLCVSYPLSLYRDIHKLSRASGLALIGMLIIVTSVLVEGPQVTPNLKGDPSKRLTVLGPGVFQAIGVISFAFVCHHNSLLIYGSLRTPTLDRFARVTHISTAISLVACCTLGISAFWVFTDKTQGNILNNFAPDDTLINVARFCFGLNMFTTLPLELFVCREVIEQYFFSHEGFNPQRHLFFTTTILFSSMILALITCDLGVTLEITGGISATALAFIFPAACFLKLTDARIPWHSRTKLPAWVCLTFGMAVMIVSLFLALGKAWTPEGDPKICM</sequence>
<protein>
    <submittedName>
        <fullName evidence="1">Amino acid transporter</fullName>
    </submittedName>
</protein>
<proteinExistence type="predicted"/>
<reference evidence="1" key="1">
    <citation type="journal article" date="2021" name="New Phytol.">
        <title>Evolutionary innovations through gain and loss of genes in the ectomycorrhizal Boletales.</title>
        <authorList>
            <person name="Wu G."/>
            <person name="Miyauchi S."/>
            <person name="Morin E."/>
            <person name="Kuo A."/>
            <person name="Drula E."/>
            <person name="Varga T."/>
            <person name="Kohler A."/>
            <person name="Feng B."/>
            <person name="Cao Y."/>
            <person name="Lipzen A."/>
            <person name="Daum C."/>
            <person name="Hundley H."/>
            <person name="Pangilinan J."/>
            <person name="Johnson J."/>
            <person name="Barry K."/>
            <person name="LaButti K."/>
            <person name="Ng V."/>
            <person name="Ahrendt S."/>
            <person name="Min B."/>
            <person name="Choi I.G."/>
            <person name="Park H."/>
            <person name="Plett J.M."/>
            <person name="Magnuson J."/>
            <person name="Spatafora J.W."/>
            <person name="Nagy L.G."/>
            <person name="Henrissat B."/>
            <person name="Grigoriev I.V."/>
            <person name="Yang Z.L."/>
            <person name="Xu J."/>
            <person name="Martin F.M."/>
        </authorList>
    </citation>
    <scope>NUCLEOTIDE SEQUENCE</scope>
    <source>
        <strain evidence="1">ATCC 28755</strain>
    </source>
</reference>
<organism evidence="1 2">
    <name type="scientific">Hygrophoropsis aurantiaca</name>
    <dbReference type="NCBI Taxonomy" id="72124"/>
    <lineage>
        <taxon>Eukaryota</taxon>
        <taxon>Fungi</taxon>
        <taxon>Dikarya</taxon>
        <taxon>Basidiomycota</taxon>
        <taxon>Agaricomycotina</taxon>
        <taxon>Agaricomycetes</taxon>
        <taxon>Agaricomycetidae</taxon>
        <taxon>Boletales</taxon>
        <taxon>Coniophorineae</taxon>
        <taxon>Hygrophoropsidaceae</taxon>
        <taxon>Hygrophoropsis</taxon>
    </lineage>
</organism>